<evidence type="ECO:0000256" key="1">
    <source>
        <dbReference type="ARBA" id="ARBA00004496"/>
    </source>
</evidence>
<keyword evidence="2" id="KW-0963">Cytoplasm</keyword>
<keyword evidence="3" id="KW-0479">Metal-binding</keyword>
<proteinExistence type="predicted"/>
<dbReference type="Proteomes" id="UP000611945">
    <property type="component" value="Unassembled WGS sequence"/>
</dbReference>
<evidence type="ECO:0000256" key="3">
    <source>
        <dbReference type="ARBA" id="ARBA00022723"/>
    </source>
</evidence>
<dbReference type="CDD" id="cd12108">
    <property type="entry name" value="Hr-like"/>
    <property type="match status" value="1"/>
</dbReference>
<evidence type="ECO:0000259" key="5">
    <source>
        <dbReference type="Pfam" id="PF01814"/>
    </source>
</evidence>
<dbReference type="NCBIfam" id="NF008221">
    <property type="entry name" value="PRK10992.1"/>
    <property type="match status" value="1"/>
</dbReference>
<dbReference type="PANTHER" id="PTHR36438">
    <property type="entry name" value="IRON-SULFUR CLUSTER REPAIR PROTEIN YTFE"/>
    <property type="match status" value="1"/>
</dbReference>
<accession>A0ABR8TQG8</accession>
<comment type="subcellular location">
    <subcellularLocation>
        <location evidence="1">Cytoplasm</location>
    </subcellularLocation>
</comment>
<dbReference type="Gene3D" id="1.20.120.520">
    <property type="entry name" value="nmb1532 protein domain like"/>
    <property type="match status" value="1"/>
</dbReference>
<evidence type="ECO:0000256" key="4">
    <source>
        <dbReference type="ARBA" id="ARBA00023004"/>
    </source>
</evidence>
<keyword evidence="7" id="KW-1185">Reference proteome</keyword>
<comment type="caution">
    <text evidence="6">The sequence shown here is derived from an EMBL/GenBank/DDBJ whole genome shotgun (WGS) entry which is preliminary data.</text>
</comment>
<evidence type="ECO:0000313" key="6">
    <source>
        <dbReference type="EMBL" id="MBD7978021.1"/>
    </source>
</evidence>
<protein>
    <submittedName>
        <fullName evidence="6">Iron-sulfur cluster repair protein YtfE</fullName>
    </submittedName>
</protein>
<sequence length="221" mass="25058">MSTALLNETLGSLATRIPGATRILREQRLDFCCGGAQSLQQACEQRGIDATLVAEQLLHLQQQPGANSNWELTPTPQLIEHILERYHARHREQLPELIRLANRVEHVHTRNPDCPHGLAALLDEIYGELEHHMCKEERILFPMFNQGVAASVLVGGPIAVMRHEHDQHGEALEQLAELTHDIQPPPGACNTWRALYRGLREFRDDLIQHIHLENTVLFVRS</sequence>
<dbReference type="InterPro" id="IPR012312">
    <property type="entry name" value="Hemerythrin-like"/>
</dbReference>
<dbReference type="NCBIfam" id="TIGR03652">
    <property type="entry name" value="FeS_repair_RIC"/>
    <property type="match status" value="1"/>
</dbReference>
<name>A0ABR8TQG8_9PSED</name>
<evidence type="ECO:0000313" key="7">
    <source>
        <dbReference type="Proteomes" id="UP000611945"/>
    </source>
</evidence>
<dbReference type="EMBL" id="JACSQG010000006">
    <property type="protein sequence ID" value="MBD7978021.1"/>
    <property type="molecule type" value="Genomic_DNA"/>
</dbReference>
<evidence type="ECO:0000256" key="2">
    <source>
        <dbReference type="ARBA" id="ARBA00022490"/>
    </source>
</evidence>
<dbReference type="Pfam" id="PF04405">
    <property type="entry name" value="ScdA_N"/>
    <property type="match status" value="1"/>
</dbReference>
<gene>
    <name evidence="6" type="primary">ytfE</name>
    <name evidence="6" type="ORF">H9642_12580</name>
</gene>
<keyword evidence="4" id="KW-0408">Iron</keyword>
<feature type="domain" description="Hemerythrin-like" evidence="5">
    <location>
        <begin position="80"/>
        <end position="218"/>
    </location>
</feature>
<dbReference type="RefSeq" id="WP_251836795.1">
    <property type="nucleotide sequence ID" value="NZ_JACSQG010000006.1"/>
</dbReference>
<organism evidence="6 7">
    <name type="scientific">Serpens gallinarum</name>
    <dbReference type="NCBI Taxonomy" id="2763075"/>
    <lineage>
        <taxon>Bacteria</taxon>
        <taxon>Pseudomonadati</taxon>
        <taxon>Pseudomonadota</taxon>
        <taxon>Gammaproteobacteria</taxon>
        <taxon>Pseudomonadales</taxon>
        <taxon>Pseudomonadaceae</taxon>
        <taxon>Pseudomonas</taxon>
    </lineage>
</organism>
<dbReference type="InterPro" id="IPR019903">
    <property type="entry name" value="RIC_family"/>
</dbReference>
<reference evidence="6 7" key="1">
    <citation type="submission" date="2020-08" db="EMBL/GenBank/DDBJ databases">
        <title>A Genomic Blueprint of the Chicken Gut Microbiome.</title>
        <authorList>
            <person name="Gilroy R."/>
            <person name="Ravi A."/>
            <person name="Getino M."/>
            <person name="Pursley I."/>
            <person name="Horton D.L."/>
            <person name="Alikhan N.-F."/>
            <person name="Baker D."/>
            <person name="Gharbi K."/>
            <person name="Hall N."/>
            <person name="Watson M."/>
            <person name="Adriaenssens E.M."/>
            <person name="Foster-Nyarko E."/>
            <person name="Jarju S."/>
            <person name="Secka A."/>
            <person name="Antonio M."/>
            <person name="Oren A."/>
            <person name="Chaudhuri R."/>
            <person name="La Ragione R.M."/>
            <person name="Hildebrand F."/>
            <person name="Pallen M.J."/>
        </authorList>
    </citation>
    <scope>NUCLEOTIDE SEQUENCE [LARGE SCALE GENOMIC DNA]</scope>
    <source>
        <strain evidence="6 7">Sa2CUA2</strain>
    </source>
</reference>
<dbReference type="Pfam" id="PF01814">
    <property type="entry name" value="Hemerythrin"/>
    <property type="match status" value="1"/>
</dbReference>
<dbReference type="PANTHER" id="PTHR36438:SF1">
    <property type="entry name" value="IRON-SULFUR CLUSTER REPAIR PROTEIN YTFE"/>
    <property type="match status" value="1"/>
</dbReference>